<accession>A0A2H0W7Y4</accession>
<comment type="caution">
    <text evidence="2">The sequence shown here is derived from an EMBL/GenBank/DDBJ whole genome shotgun (WGS) entry which is preliminary data.</text>
</comment>
<evidence type="ECO:0000313" key="3">
    <source>
        <dbReference type="Proteomes" id="UP000230093"/>
    </source>
</evidence>
<proteinExistence type="predicted"/>
<feature type="transmembrane region" description="Helical" evidence="1">
    <location>
        <begin position="101"/>
        <end position="120"/>
    </location>
</feature>
<organism evidence="2 3">
    <name type="scientific">Candidatus Beckwithbacteria bacterium CG10_big_fil_rev_8_21_14_0_10_34_10</name>
    <dbReference type="NCBI Taxonomy" id="1974495"/>
    <lineage>
        <taxon>Bacteria</taxon>
        <taxon>Candidatus Beckwithiibacteriota</taxon>
    </lineage>
</organism>
<keyword evidence="1" id="KW-1133">Transmembrane helix</keyword>
<keyword evidence="1" id="KW-0472">Membrane</keyword>
<dbReference type="Proteomes" id="UP000230093">
    <property type="component" value="Unassembled WGS sequence"/>
</dbReference>
<feature type="transmembrane region" description="Helical" evidence="1">
    <location>
        <begin position="172"/>
        <end position="187"/>
    </location>
</feature>
<evidence type="ECO:0000313" key="2">
    <source>
        <dbReference type="EMBL" id="PIS08772.1"/>
    </source>
</evidence>
<dbReference type="EMBL" id="PEZT01000028">
    <property type="protein sequence ID" value="PIS08772.1"/>
    <property type="molecule type" value="Genomic_DNA"/>
</dbReference>
<feature type="transmembrane region" description="Helical" evidence="1">
    <location>
        <begin position="36"/>
        <end position="55"/>
    </location>
</feature>
<gene>
    <name evidence="2" type="ORF">COT75_04795</name>
</gene>
<dbReference type="AlphaFoldDB" id="A0A2H0W7Y4"/>
<keyword evidence="1" id="KW-0812">Transmembrane</keyword>
<protein>
    <submittedName>
        <fullName evidence="2">Uncharacterized protein</fullName>
    </submittedName>
</protein>
<sequence length="188" mass="22118">MKRLGGKTLIFLSYFLAAFILRKIRFFSLSYEFIEASLFEFIFWFSGIFLGVHFLKFDQFFHAYFTQPDKPLSLEVKALVQQKKIGQAWDLLSLREGEQKLAFRSFFFQIAWVGLAIFTLTSTSSLFGKTLLMAIGLRLLLEEWEDILQKKDISWLFWQIGKPVSLKEQKKYLYLMTIVFSFLSLLLA</sequence>
<evidence type="ECO:0000256" key="1">
    <source>
        <dbReference type="SAM" id="Phobius"/>
    </source>
</evidence>
<reference evidence="3" key="1">
    <citation type="submission" date="2017-09" db="EMBL/GenBank/DDBJ databases">
        <title>Depth-based differentiation of microbial function through sediment-hosted aquifers and enrichment of novel symbionts in the deep terrestrial subsurface.</title>
        <authorList>
            <person name="Probst A.J."/>
            <person name="Ladd B."/>
            <person name="Jarett J.K."/>
            <person name="Geller-Mcgrath D.E."/>
            <person name="Sieber C.M.K."/>
            <person name="Emerson J.B."/>
            <person name="Anantharaman K."/>
            <person name="Thomas B.C."/>
            <person name="Malmstrom R."/>
            <person name="Stieglmeier M."/>
            <person name="Klingl A."/>
            <person name="Woyke T."/>
            <person name="Ryan C.M."/>
            <person name="Banfield J.F."/>
        </authorList>
    </citation>
    <scope>NUCLEOTIDE SEQUENCE [LARGE SCALE GENOMIC DNA]</scope>
</reference>
<name>A0A2H0W7Y4_9BACT</name>